<keyword evidence="2" id="KW-0328">Glycosyltransferase</keyword>
<dbReference type="InterPro" id="IPR029057">
    <property type="entry name" value="PRTase-like"/>
</dbReference>
<dbReference type="Pfam" id="PF00156">
    <property type="entry name" value="Pribosyltran"/>
    <property type="match status" value="1"/>
</dbReference>
<feature type="domain" description="Phosphoribosyltransferase" evidence="1">
    <location>
        <begin position="7"/>
        <end position="165"/>
    </location>
</feature>
<organism evidence="2 3">
    <name type="scientific">Allofrancisella frigidaquae</name>
    <dbReference type="NCBI Taxonomy" id="1085644"/>
    <lineage>
        <taxon>Bacteria</taxon>
        <taxon>Pseudomonadati</taxon>
        <taxon>Pseudomonadota</taxon>
        <taxon>Gammaproteobacteria</taxon>
        <taxon>Thiotrichales</taxon>
        <taxon>Francisellaceae</taxon>
        <taxon>Allofrancisella</taxon>
    </lineage>
</organism>
<sequence length="214" mass="24003">MNLFKSRADAGQRLAEKLITYKGKENVLVLALPRGGVPVAFEVANTLQIPMTVFLVRKLGVPGHEEFAMGAISEEDVCTLDHSLIQQLNIPKEQIHRVLQKEKQELERRLYKYRQNKKLPPLKDKVIILVDDGIATGNTLKAAIQALKTLKPKKIVLAAPVASSDSIQKLSLLVDEIVCLATPEPFYGVGQWYHNFQQTTDEEVLRLLQNSPKK</sequence>
<dbReference type="Gene3D" id="3.30.1310.20">
    <property type="entry name" value="PRTase-like"/>
    <property type="match status" value="1"/>
</dbReference>
<gene>
    <name evidence="2" type="ORF">E3E15_06105</name>
</gene>
<dbReference type="Gene3D" id="3.40.50.2020">
    <property type="match status" value="1"/>
</dbReference>
<reference evidence="2 3" key="1">
    <citation type="submission" date="2019-03" db="EMBL/GenBank/DDBJ databases">
        <title>Complete Genome Sequence of Allofrancisella frigidaquae Strain SYSU 10HL1970 Isolated from Water-Cooling Systems in China.</title>
        <authorList>
            <person name="Ohrman C."/>
            <person name="Uneklint I."/>
            <person name="Sjodin A."/>
        </authorList>
    </citation>
    <scope>NUCLEOTIDE SEQUENCE [LARGE SCALE GENOMIC DNA]</scope>
    <source>
        <strain evidence="2 3">SYSU 10HL1970</strain>
    </source>
</reference>
<proteinExistence type="predicted"/>
<keyword evidence="3" id="KW-1185">Reference proteome</keyword>
<accession>A0A6M3HUM1</accession>
<dbReference type="CDD" id="cd06223">
    <property type="entry name" value="PRTases_typeI"/>
    <property type="match status" value="1"/>
</dbReference>
<evidence type="ECO:0000313" key="2">
    <source>
        <dbReference type="EMBL" id="QIV94938.1"/>
    </source>
</evidence>
<evidence type="ECO:0000313" key="3">
    <source>
        <dbReference type="Proteomes" id="UP000503320"/>
    </source>
</evidence>
<protein>
    <submittedName>
        <fullName evidence="2">Phosphoribosyltransferase</fullName>
    </submittedName>
</protein>
<dbReference type="RefSeq" id="WP_172106988.1">
    <property type="nucleotide sequence ID" value="NZ_CP038017.1"/>
</dbReference>
<evidence type="ECO:0000259" key="1">
    <source>
        <dbReference type="Pfam" id="PF00156"/>
    </source>
</evidence>
<dbReference type="Proteomes" id="UP000503320">
    <property type="component" value="Chromosome"/>
</dbReference>
<dbReference type="GO" id="GO:0016757">
    <property type="term" value="F:glycosyltransferase activity"/>
    <property type="evidence" value="ECO:0007669"/>
    <property type="project" value="UniProtKB-KW"/>
</dbReference>
<dbReference type="SUPFAM" id="SSF53271">
    <property type="entry name" value="PRTase-like"/>
    <property type="match status" value="1"/>
</dbReference>
<dbReference type="InterPro" id="IPR000836">
    <property type="entry name" value="PRTase_dom"/>
</dbReference>
<dbReference type="KEGG" id="afri:E3E15_06105"/>
<keyword evidence="2" id="KW-0808">Transferase</keyword>
<dbReference type="AlphaFoldDB" id="A0A6M3HUM1"/>
<name>A0A6M3HUM1_9GAMM</name>
<dbReference type="EMBL" id="CP038017">
    <property type="protein sequence ID" value="QIV94938.1"/>
    <property type="molecule type" value="Genomic_DNA"/>
</dbReference>